<dbReference type="AlphaFoldDB" id="J9F338"/>
<comment type="caution">
    <text evidence="1">The sequence shown here is derived from an EMBL/GenBank/DDBJ whole genome shotgun (WGS) entry which is preliminary data.</text>
</comment>
<dbReference type="Gene3D" id="3.40.50.300">
    <property type="entry name" value="P-loop containing nucleotide triphosphate hydrolases"/>
    <property type="match status" value="1"/>
</dbReference>
<dbReference type="EMBL" id="AMCI01009559">
    <property type="protein sequence ID" value="EJW89306.1"/>
    <property type="molecule type" value="Genomic_DNA"/>
</dbReference>
<feature type="non-terminal residue" evidence="1">
    <location>
        <position position="78"/>
    </location>
</feature>
<accession>J9F338</accession>
<protein>
    <submittedName>
        <fullName evidence="1">Transcription-repair coupling factor</fullName>
    </submittedName>
</protein>
<gene>
    <name evidence="1" type="ORF">EVA_22587</name>
</gene>
<name>J9F338_9ZZZZ</name>
<dbReference type="InterPro" id="IPR027417">
    <property type="entry name" value="P-loop_NTPase"/>
</dbReference>
<reference evidence="1" key="1">
    <citation type="journal article" date="2012" name="PLoS ONE">
        <title>Gene sets for utilization of primary and secondary nutrition supplies in the distal gut of endangered iberian lynx.</title>
        <authorList>
            <person name="Alcaide M."/>
            <person name="Messina E."/>
            <person name="Richter M."/>
            <person name="Bargiela R."/>
            <person name="Peplies J."/>
            <person name="Huws S.A."/>
            <person name="Newbold C.J."/>
            <person name="Golyshin P.N."/>
            <person name="Simon M.A."/>
            <person name="Lopez G."/>
            <person name="Yakimov M.M."/>
            <person name="Ferrer M."/>
        </authorList>
    </citation>
    <scope>NUCLEOTIDE SEQUENCE</scope>
</reference>
<sequence>DSEKVKLTRLGGAEWTRTRRKVKAAAADMAQQLIQLYARRQQARGFAFPEDNDWQRDFETRFEYDETQDQLTATEEIK</sequence>
<feature type="non-terminal residue" evidence="1">
    <location>
        <position position="1"/>
    </location>
</feature>
<evidence type="ECO:0000313" key="1">
    <source>
        <dbReference type="EMBL" id="EJW89306.1"/>
    </source>
</evidence>
<proteinExistence type="predicted"/>
<organism evidence="1">
    <name type="scientific">gut metagenome</name>
    <dbReference type="NCBI Taxonomy" id="749906"/>
    <lineage>
        <taxon>unclassified sequences</taxon>
        <taxon>metagenomes</taxon>
        <taxon>organismal metagenomes</taxon>
    </lineage>
</organism>